<comment type="caution">
    <text evidence="1">Lacks conserved residue(s) required for the propagation of feature annotation.</text>
</comment>
<dbReference type="Gene3D" id="3.40.390.10">
    <property type="entry name" value="Collagenase (Catalytic Domain)"/>
    <property type="match status" value="1"/>
</dbReference>
<feature type="domain" description="Peptidase M12A" evidence="2">
    <location>
        <begin position="94"/>
        <end position="167"/>
    </location>
</feature>
<dbReference type="GO" id="GO:0006508">
    <property type="term" value="P:proteolysis"/>
    <property type="evidence" value="ECO:0007669"/>
    <property type="project" value="InterPro"/>
</dbReference>
<organism evidence="3 4">
    <name type="scientific">Litomosoides sigmodontis</name>
    <name type="common">Filarial nematode worm</name>
    <dbReference type="NCBI Taxonomy" id="42156"/>
    <lineage>
        <taxon>Eukaryota</taxon>
        <taxon>Metazoa</taxon>
        <taxon>Ecdysozoa</taxon>
        <taxon>Nematoda</taxon>
        <taxon>Chromadorea</taxon>
        <taxon>Rhabditida</taxon>
        <taxon>Spirurina</taxon>
        <taxon>Spiruromorpha</taxon>
        <taxon>Filarioidea</taxon>
        <taxon>Onchocercidae</taxon>
        <taxon>Litomosoides</taxon>
    </lineage>
</organism>
<dbReference type="STRING" id="42156.A0A3P6SWR2"/>
<keyword evidence="4" id="KW-1185">Reference proteome</keyword>
<dbReference type="OrthoDB" id="291007at2759"/>
<dbReference type="SUPFAM" id="SSF55486">
    <property type="entry name" value="Metalloproteases ('zincins'), catalytic domain"/>
    <property type="match status" value="1"/>
</dbReference>
<dbReference type="GO" id="GO:0004222">
    <property type="term" value="F:metalloendopeptidase activity"/>
    <property type="evidence" value="ECO:0007669"/>
    <property type="project" value="InterPro"/>
</dbReference>
<sequence length="167" mass="18991">MRSMCEEKAKLNRTFASDAIQTEDEQSVQLSDSEYDDGDDAVELFREDLFEGDIVLTNNSYIVFNRNESITRQVVGRKSGNGSKVKVSEVQVRNAVRQKTLLWPNARVPYVISPEYDNISKQIIMDAFQEYRLLTCVQFVPKTQSDSNYIYIAPYDGCYSTVGNNGS</sequence>
<evidence type="ECO:0000313" key="4">
    <source>
        <dbReference type="Proteomes" id="UP000277928"/>
    </source>
</evidence>
<dbReference type="PANTHER" id="PTHR10127:SF890">
    <property type="entry name" value="ZINC METALLOPROTEINASE NAS-13"/>
    <property type="match status" value="1"/>
</dbReference>
<dbReference type="PANTHER" id="PTHR10127">
    <property type="entry name" value="DISCOIDIN, CUB, EGF, LAMININ , AND ZINC METALLOPROTEASE DOMAIN CONTAINING"/>
    <property type="match status" value="1"/>
</dbReference>
<proteinExistence type="predicted"/>
<dbReference type="Proteomes" id="UP000277928">
    <property type="component" value="Unassembled WGS sequence"/>
</dbReference>
<dbReference type="InterPro" id="IPR001506">
    <property type="entry name" value="Peptidase_M12A"/>
</dbReference>
<gene>
    <name evidence="3" type="ORF">NLS_LOCUS4837</name>
</gene>
<dbReference type="EMBL" id="UYRX01000328">
    <property type="protein sequence ID" value="VDK80262.1"/>
    <property type="molecule type" value="Genomic_DNA"/>
</dbReference>
<dbReference type="Pfam" id="PF01400">
    <property type="entry name" value="Astacin"/>
    <property type="match status" value="1"/>
</dbReference>
<dbReference type="PROSITE" id="PS51864">
    <property type="entry name" value="ASTACIN"/>
    <property type="match status" value="1"/>
</dbReference>
<evidence type="ECO:0000256" key="1">
    <source>
        <dbReference type="PROSITE-ProRule" id="PRU01211"/>
    </source>
</evidence>
<accession>A0A3P6SWR2</accession>
<reference evidence="3 4" key="1">
    <citation type="submission" date="2018-08" db="EMBL/GenBank/DDBJ databases">
        <authorList>
            <person name="Laetsch R D."/>
            <person name="Stevens L."/>
            <person name="Kumar S."/>
            <person name="Blaxter L. M."/>
        </authorList>
    </citation>
    <scope>NUCLEOTIDE SEQUENCE [LARGE SCALE GENOMIC DNA]</scope>
</reference>
<dbReference type="OMA" id="DAFQEYR"/>
<dbReference type="AlphaFoldDB" id="A0A3P6SWR2"/>
<evidence type="ECO:0000313" key="3">
    <source>
        <dbReference type="EMBL" id="VDK80262.1"/>
    </source>
</evidence>
<dbReference type="InterPro" id="IPR024079">
    <property type="entry name" value="MetalloPept_cat_dom_sf"/>
</dbReference>
<protein>
    <recommendedName>
        <fullName evidence="2">Peptidase M12A domain-containing protein</fullName>
    </recommendedName>
</protein>
<evidence type="ECO:0000259" key="2">
    <source>
        <dbReference type="PROSITE" id="PS51864"/>
    </source>
</evidence>
<name>A0A3P6SWR2_LITSI</name>